<dbReference type="GeneID" id="9421420"/>
<geneLocation type="plasmid" evidence="2 5">
    <name>2</name>
</geneLocation>
<dbReference type="KEGG" id="hje:HacjB3_17998"/>
<evidence type="ECO:0000313" key="2">
    <source>
        <dbReference type="EMBL" id="ADJ16942.1"/>
    </source>
</evidence>
<keyword evidence="6" id="KW-1185">Reference proteome</keyword>
<accession>D8JC35</accession>
<proteinExistence type="predicted"/>
<evidence type="ECO:0000259" key="1">
    <source>
        <dbReference type="Pfam" id="PF24743"/>
    </source>
</evidence>
<protein>
    <recommendedName>
        <fullName evidence="1">DUF7692 domain-containing protein</fullName>
    </recommendedName>
</protein>
<dbReference type="Proteomes" id="UP000000390">
    <property type="component" value="Plasmid 2"/>
</dbReference>
<organism evidence="2 5">
    <name type="scientific">Halalkalicoccus jeotgali (strain DSM 18796 / CECT 7217 / JCM 14584 / KCTC 4019 / B3)</name>
    <dbReference type="NCBI Taxonomy" id="795797"/>
    <lineage>
        <taxon>Archaea</taxon>
        <taxon>Methanobacteriati</taxon>
        <taxon>Methanobacteriota</taxon>
        <taxon>Stenosarchaea group</taxon>
        <taxon>Halobacteria</taxon>
        <taxon>Halobacteriales</taxon>
        <taxon>Halococcaceae</taxon>
        <taxon>Halalkalicoccus</taxon>
    </lineage>
</organism>
<evidence type="ECO:0000313" key="6">
    <source>
        <dbReference type="Proteomes" id="UP000011645"/>
    </source>
</evidence>
<evidence type="ECO:0000313" key="5">
    <source>
        <dbReference type="Proteomes" id="UP000000390"/>
    </source>
</evidence>
<name>D8JC35_HALJB</name>
<dbReference type="AlphaFoldDB" id="D8JC35"/>
<dbReference type="EMBL" id="CP002064">
    <property type="protein sequence ID" value="ADJ16973.1"/>
    <property type="molecule type" value="Genomic_DNA"/>
</dbReference>
<dbReference type="OrthoDB" id="197139at2157"/>
<dbReference type="Pfam" id="PF24743">
    <property type="entry name" value="DUF7692"/>
    <property type="match status" value="1"/>
</dbReference>
<sequence length="82" mass="9361">MRINTSDKYEWRTDLYDRVGDLLNESTRSGAIDASAQFTEEMMKNLDRAMDHPDMTPELAALLSMSQVELEYEIQSGVNISD</sequence>
<reference evidence="2 5" key="1">
    <citation type="journal article" date="2010" name="J. Bacteriol.">
        <title>Complete genome sequence of Halalkalicoccus jeotgali B3(T), an extremely halophilic archaeon.</title>
        <authorList>
            <person name="Roh S.W."/>
            <person name="Nam Y.D."/>
            <person name="Nam S.H."/>
            <person name="Choi S.H."/>
            <person name="Park H.S."/>
            <person name="Bae J.W."/>
        </authorList>
    </citation>
    <scope>NUCLEOTIDE SEQUENCE [LARGE SCALE GENOMIC DNA]</scope>
    <source>
        <strain evidence="2">B3</strain>
        <strain evidence="5">DSM 18796 / CECT 7217 / JCM 14584 / KCTC 4019 / B3</strain>
        <plasmid evidence="5">2</plasmid>
    </source>
</reference>
<keyword evidence="2" id="KW-0614">Plasmid</keyword>
<dbReference type="Proteomes" id="UP000011645">
    <property type="component" value="Unassembled WGS sequence"/>
</dbReference>
<dbReference type="PATRIC" id="fig|795797.18.peg.3508"/>
<feature type="domain" description="DUF7692" evidence="1">
    <location>
        <begin position="1"/>
        <end position="56"/>
    </location>
</feature>
<evidence type="ECO:0000313" key="3">
    <source>
        <dbReference type="EMBL" id="ADJ16973.1"/>
    </source>
</evidence>
<evidence type="ECO:0000313" key="4">
    <source>
        <dbReference type="EMBL" id="ELY38621.1"/>
    </source>
</evidence>
<dbReference type="HOGENOM" id="CLU_2550116_0_0_2"/>
<dbReference type="EMBL" id="AOHV01000020">
    <property type="protein sequence ID" value="ELY38621.1"/>
    <property type="molecule type" value="Genomic_DNA"/>
</dbReference>
<dbReference type="eggNOG" id="arCOG09232">
    <property type="taxonomic scope" value="Archaea"/>
</dbReference>
<dbReference type="KEGG" id="hje:HacjB3_18153"/>
<dbReference type="InterPro" id="IPR056109">
    <property type="entry name" value="DUF7692"/>
</dbReference>
<reference evidence="4 6" key="2">
    <citation type="journal article" date="2014" name="PLoS Genet.">
        <title>Phylogenetically driven sequencing of extremely halophilic archaea reveals strategies for static and dynamic osmo-response.</title>
        <authorList>
            <person name="Becker E.A."/>
            <person name="Seitzer P.M."/>
            <person name="Tritt A."/>
            <person name="Larsen D."/>
            <person name="Krusor M."/>
            <person name="Yao A.I."/>
            <person name="Wu D."/>
            <person name="Madern D."/>
            <person name="Eisen J.A."/>
            <person name="Darling A.E."/>
            <person name="Facciotti M.T."/>
        </authorList>
    </citation>
    <scope>NUCLEOTIDE SEQUENCE [LARGE SCALE GENOMIC DNA]</scope>
    <source>
        <strain evidence="4">B3</strain>
        <strain evidence="6">DSM 18796 / CECT 7217 / JCM 14584 / KCTC 4019 / B3</strain>
    </source>
</reference>
<dbReference type="EMBL" id="CP002064">
    <property type="protein sequence ID" value="ADJ16942.1"/>
    <property type="molecule type" value="Genomic_DNA"/>
</dbReference>
<dbReference type="RefSeq" id="WP_008415481.1">
    <property type="nucleotide sequence ID" value="NC_014299.1"/>
</dbReference>
<gene>
    <name evidence="2" type="ordered locus">HacjB3_17998</name>
    <name evidence="3" type="ordered locus">HacjB3_18153</name>
    <name evidence="4" type="ORF">C497_06764</name>
</gene>